<dbReference type="Gene3D" id="3.20.20.30">
    <property type="entry name" value="Luciferase-like domain"/>
    <property type="match status" value="1"/>
</dbReference>
<dbReference type="GO" id="GO:0046306">
    <property type="term" value="P:alkanesulfonate catabolic process"/>
    <property type="evidence" value="ECO:0007669"/>
    <property type="project" value="TreeGrafter"/>
</dbReference>
<keyword evidence="3" id="KW-0560">Oxidoreductase</keyword>
<dbReference type="InterPro" id="IPR019921">
    <property type="entry name" value="Lucif-like_OxRdtase_Rv2161c"/>
</dbReference>
<reference evidence="6" key="1">
    <citation type="submission" date="2020-05" db="EMBL/GenBank/DDBJ databases">
        <authorList>
            <person name="Chiriac C."/>
            <person name="Salcher M."/>
            <person name="Ghai R."/>
            <person name="Kavagutti S V."/>
        </authorList>
    </citation>
    <scope>NUCLEOTIDE SEQUENCE</scope>
</reference>
<dbReference type="SUPFAM" id="SSF51679">
    <property type="entry name" value="Bacterial luciferase-like"/>
    <property type="match status" value="1"/>
</dbReference>
<keyword evidence="1" id="KW-0285">Flavoprotein</keyword>
<dbReference type="InterPro" id="IPR011251">
    <property type="entry name" value="Luciferase-like_dom"/>
</dbReference>
<dbReference type="PANTHER" id="PTHR42847:SF4">
    <property type="entry name" value="ALKANESULFONATE MONOOXYGENASE-RELATED"/>
    <property type="match status" value="1"/>
</dbReference>
<dbReference type="InterPro" id="IPR036661">
    <property type="entry name" value="Luciferase-like_sf"/>
</dbReference>
<evidence type="ECO:0000256" key="4">
    <source>
        <dbReference type="ARBA" id="ARBA00023033"/>
    </source>
</evidence>
<feature type="domain" description="Luciferase-like" evidence="5">
    <location>
        <begin position="10"/>
        <end position="246"/>
    </location>
</feature>
<accession>A0A6J6I3F1</accession>
<organism evidence="6">
    <name type="scientific">freshwater metagenome</name>
    <dbReference type="NCBI Taxonomy" id="449393"/>
    <lineage>
        <taxon>unclassified sequences</taxon>
        <taxon>metagenomes</taxon>
        <taxon>ecological metagenomes</taxon>
    </lineage>
</organism>
<dbReference type="GO" id="GO:0008726">
    <property type="term" value="F:alkanesulfonate monooxygenase activity"/>
    <property type="evidence" value="ECO:0007669"/>
    <property type="project" value="TreeGrafter"/>
</dbReference>
<keyword evidence="2" id="KW-0288">FMN</keyword>
<dbReference type="EMBL" id="CAEZVB010000030">
    <property type="protein sequence ID" value="CAB4620962.1"/>
    <property type="molecule type" value="Genomic_DNA"/>
</dbReference>
<dbReference type="Pfam" id="PF00296">
    <property type="entry name" value="Bac_luciferase"/>
    <property type="match status" value="1"/>
</dbReference>
<evidence type="ECO:0000259" key="5">
    <source>
        <dbReference type="Pfam" id="PF00296"/>
    </source>
</evidence>
<proteinExistence type="predicted"/>
<evidence type="ECO:0000256" key="3">
    <source>
        <dbReference type="ARBA" id="ARBA00023002"/>
    </source>
</evidence>
<evidence type="ECO:0000313" key="6">
    <source>
        <dbReference type="EMBL" id="CAB4620962.1"/>
    </source>
</evidence>
<keyword evidence="4" id="KW-0503">Monooxygenase</keyword>
<protein>
    <submittedName>
        <fullName evidence="6">Unannotated protein</fullName>
    </submittedName>
</protein>
<dbReference type="InterPro" id="IPR050172">
    <property type="entry name" value="SsuD_RutA_monooxygenase"/>
</dbReference>
<dbReference type="NCBIfam" id="TIGR03619">
    <property type="entry name" value="F420_Rv2161c"/>
    <property type="match status" value="1"/>
</dbReference>
<gene>
    <name evidence="6" type="ORF">UFOPK1908_00783</name>
</gene>
<evidence type="ECO:0000256" key="1">
    <source>
        <dbReference type="ARBA" id="ARBA00022630"/>
    </source>
</evidence>
<name>A0A6J6I3F1_9ZZZZ</name>
<dbReference type="PANTHER" id="PTHR42847">
    <property type="entry name" value="ALKANESULFONATE MONOOXYGENASE"/>
    <property type="match status" value="1"/>
</dbReference>
<evidence type="ECO:0000256" key="2">
    <source>
        <dbReference type="ARBA" id="ARBA00022643"/>
    </source>
</evidence>
<sequence>MKFGVSRVPTGKGASDPDYVAQLGAIAEARGCESLWMVEHVVVPASYNSVYPFDSSGRMGLTGNDDLPDPIVWMSYLAASTSKIKLATGVVILPIRNPVVLAKQMATLDRLSNGRIILGLGLGWLSEEFDAVGVPFARRGARADEYLEAMTALWSQSPATFKGEFVNFENMYCTPQPESQSIPLVIGGISEAAVRRAVRFGAGMHLMRSSADEVRKVKQRIADECERTGKNPSDIEITMVAPASVEQLQELNDIGVDRVFLSVWDGDLNAFSDRIEDYQANVLSGLSA</sequence>
<dbReference type="AlphaFoldDB" id="A0A6J6I3F1"/>